<dbReference type="InterPro" id="IPR025948">
    <property type="entry name" value="HTH-like_dom"/>
</dbReference>
<dbReference type="SUPFAM" id="SSF46689">
    <property type="entry name" value="Homeodomain-like"/>
    <property type="match status" value="1"/>
</dbReference>
<gene>
    <name evidence="3" type="ORF">EAT49_20775</name>
</gene>
<organism evidence="3 4">
    <name type="scientific">Histidinibacterium lentulum</name>
    <dbReference type="NCBI Taxonomy" id="2480588"/>
    <lineage>
        <taxon>Bacteria</taxon>
        <taxon>Pseudomonadati</taxon>
        <taxon>Pseudomonadota</taxon>
        <taxon>Alphaproteobacteria</taxon>
        <taxon>Rhodobacterales</taxon>
        <taxon>Paracoccaceae</taxon>
        <taxon>Histidinibacterium</taxon>
    </lineage>
</organism>
<feature type="coiled-coil region" evidence="1">
    <location>
        <begin position="69"/>
        <end position="99"/>
    </location>
</feature>
<comment type="caution">
    <text evidence="3">The sequence shown here is derived from an EMBL/GenBank/DDBJ whole genome shotgun (WGS) entry which is preliminary data.</text>
</comment>
<evidence type="ECO:0000259" key="2">
    <source>
        <dbReference type="PROSITE" id="PS50994"/>
    </source>
</evidence>
<name>A0A3N2QEI6_9RHOB</name>
<dbReference type="SUPFAM" id="SSF53098">
    <property type="entry name" value="Ribonuclease H-like"/>
    <property type="match status" value="1"/>
</dbReference>
<dbReference type="GO" id="GO:0003677">
    <property type="term" value="F:DNA binding"/>
    <property type="evidence" value="ECO:0007669"/>
    <property type="project" value="InterPro"/>
</dbReference>
<dbReference type="AlphaFoldDB" id="A0A3N2QEI6"/>
<dbReference type="InterPro" id="IPR001584">
    <property type="entry name" value="Integrase_cat-core"/>
</dbReference>
<dbReference type="OrthoDB" id="9803878at2"/>
<dbReference type="EMBL" id="RDRB01000018">
    <property type="protein sequence ID" value="ROT93627.1"/>
    <property type="molecule type" value="Genomic_DNA"/>
</dbReference>
<dbReference type="InterPro" id="IPR012337">
    <property type="entry name" value="RNaseH-like_sf"/>
</dbReference>
<feature type="domain" description="Integrase catalytic" evidence="2">
    <location>
        <begin position="236"/>
        <end position="400"/>
    </location>
</feature>
<dbReference type="InterPro" id="IPR036388">
    <property type="entry name" value="WH-like_DNA-bd_sf"/>
</dbReference>
<dbReference type="InterPro" id="IPR009057">
    <property type="entry name" value="Homeodomain-like_sf"/>
</dbReference>
<evidence type="ECO:0000313" key="4">
    <source>
        <dbReference type="Proteomes" id="UP000268016"/>
    </source>
</evidence>
<dbReference type="InterPro" id="IPR048020">
    <property type="entry name" value="Transpos_IS3"/>
</dbReference>
<dbReference type="InterPro" id="IPR050900">
    <property type="entry name" value="Transposase_IS3/IS150/IS904"/>
</dbReference>
<proteinExistence type="predicted"/>
<keyword evidence="1" id="KW-0175">Coiled coil</keyword>
<dbReference type="PROSITE" id="PS50994">
    <property type="entry name" value="INTEGRASE"/>
    <property type="match status" value="1"/>
</dbReference>
<evidence type="ECO:0000313" key="3">
    <source>
        <dbReference type="EMBL" id="ROT93627.1"/>
    </source>
</evidence>
<dbReference type="InterPro" id="IPR002514">
    <property type="entry name" value="Transposase_8"/>
</dbReference>
<dbReference type="Pfam" id="PF01527">
    <property type="entry name" value="HTH_Tnp_1"/>
    <property type="match status" value="1"/>
</dbReference>
<dbReference type="Pfam" id="PF13333">
    <property type="entry name" value="rve_2"/>
    <property type="match status" value="1"/>
</dbReference>
<dbReference type="GO" id="GO:0004803">
    <property type="term" value="F:transposase activity"/>
    <property type="evidence" value="ECO:0007669"/>
    <property type="project" value="InterPro"/>
</dbReference>
<dbReference type="Gene3D" id="3.30.420.10">
    <property type="entry name" value="Ribonuclease H-like superfamily/Ribonuclease H"/>
    <property type="match status" value="1"/>
</dbReference>
<dbReference type="Proteomes" id="UP000268016">
    <property type="component" value="Unassembled WGS sequence"/>
</dbReference>
<reference evidence="3 4" key="1">
    <citation type="submission" date="2018-10" db="EMBL/GenBank/DDBJ databases">
        <title>Histidinibacterium lentulum gen. nov., sp. nov., a marine bacterium from the culture broth of Picochlorum sp. 122.</title>
        <authorList>
            <person name="Wang G."/>
        </authorList>
    </citation>
    <scope>NUCLEOTIDE SEQUENCE [LARGE SCALE GENOMIC DNA]</scope>
    <source>
        <strain evidence="3 4">B17</strain>
    </source>
</reference>
<dbReference type="GO" id="GO:0006313">
    <property type="term" value="P:DNA transposition"/>
    <property type="evidence" value="ECO:0007669"/>
    <property type="project" value="InterPro"/>
</dbReference>
<protein>
    <submittedName>
        <fullName evidence="3">IS3 family transposase</fullName>
    </submittedName>
</protein>
<dbReference type="GO" id="GO:0015074">
    <property type="term" value="P:DNA integration"/>
    <property type="evidence" value="ECO:0007669"/>
    <property type="project" value="InterPro"/>
</dbReference>
<dbReference type="Pfam" id="PF13276">
    <property type="entry name" value="HTH_21"/>
    <property type="match status" value="1"/>
</dbReference>
<dbReference type="Gene3D" id="1.10.10.10">
    <property type="entry name" value="Winged helix-like DNA-binding domain superfamily/Winged helix DNA-binding domain"/>
    <property type="match status" value="1"/>
</dbReference>
<dbReference type="NCBIfam" id="NF033516">
    <property type="entry name" value="transpos_IS3"/>
    <property type="match status" value="1"/>
</dbReference>
<keyword evidence="4" id="KW-1185">Reference proteome</keyword>
<evidence type="ECO:0000256" key="1">
    <source>
        <dbReference type="SAM" id="Coils"/>
    </source>
</evidence>
<dbReference type="PANTHER" id="PTHR46889:SF4">
    <property type="entry name" value="TRANSPOSASE INSO FOR INSERTION SEQUENCE ELEMENT IS911B-RELATED"/>
    <property type="match status" value="1"/>
</dbReference>
<dbReference type="Pfam" id="PF00665">
    <property type="entry name" value="rve"/>
    <property type="match status" value="1"/>
</dbReference>
<dbReference type="PANTHER" id="PTHR46889">
    <property type="entry name" value="TRANSPOSASE INSF FOR INSERTION SEQUENCE IS3B-RELATED"/>
    <property type="match status" value="1"/>
</dbReference>
<dbReference type="InterPro" id="IPR036397">
    <property type="entry name" value="RNaseH_sf"/>
</dbReference>
<sequence length="411" mass="46294">MESKKKPTPKYTAEFRERGVRLYREHRSDYTSDNAAYRAIASKLGCSHETLRAWCIQVARDAGERAGSTTEEKARIKELERENRELRTANEILKKASAYFCAGGARPPVPQMIAFIAAHREDFGVEPICRVLPIAPATFHRHAAVARNPEHASDRAKQDAVDLEKIKAAYSKSRGRYGARKVWHQLRRDGHDIARCTVERLMHLHGLQGVVRGQKKTTNPDPAQPCPDDKVNRQFVAEAPNQLWVSDFTYVSTWMGMVYVAFVIDVFARRIVGWRVSTSMTTSFVLDALNQAISQRCPAEGNGLIHHSDRGSQYLSIRYTERLGDAGIDTSVGTVGDSYDNALAESIIGLFKTEVINFLGPWKSMAQVEWETLQWVSWYNTERLHSAIGHRPPQEVEEAFHAETSAIEKAA</sequence>
<accession>A0A3N2QEI6</accession>
<dbReference type="RefSeq" id="WP_123644201.1">
    <property type="nucleotide sequence ID" value="NZ_ML119097.1"/>
</dbReference>